<dbReference type="InterPro" id="IPR024213">
    <property type="entry name" value="DUF3822"/>
</dbReference>
<dbReference type="Gene3D" id="3.30.420.250">
    <property type="match status" value="1"/>
</dbReference>
<dbReference type="Gene3D" id="3.30.420.260">
    <property type="match status" value="1"/>
</dbReference>
<evidence type="ECO:0000313" key="2">
    <source>
        <dbReference type="Proteomes" id="UP001595818"/>
    </source>
</evidence>
<organism evidence="1 2">
    <name type="scientific">Negadavirga shengliensis</name>
    <dbReference type="NCBI Taxonomy" id="1389218"/>
    <lineage>
        <taxon>Bacteria</taxon>
        <taxon>Pseudomonadati</taxon>
        <taxon>Bacteroidota</taxon>
        <taxon>Cytophagia</taxon>
        <taxon>Cytophagales</taxon>
        <taxon>Cyclobacteriaceae</taxon>
        <taxon>Negadavirga</taxon>
    </lineage>
</organism>
<dbReference type="RefSeq" id="WP_377066952.1">
    <property type="nucleotide sequence ID" value="NZ_JBHSJJ010000012.1"/>
</dbReference>
<sequence length="280" mass="32307">MAHQEKYPVNRFLSDKFDIQEISNLSLFLYDSMFVVMAHKTGDHSINAVHHYTLISAKDLEDIIEEDTLINSSNIAGKLYVHNRLFSLVPTILFDPSHTGLYLNFSADLETENDRWEICYEGIQNNTIQVVGATEKNLLGLLDSKIPELDLAHGASLTLAYFMEGRKDLLNQEIFIHIIPESIYMAGFRGGELMVFNQFPVTKEADFLKYVFTVIQQLAFDRVHCKITLLGKLELIHCKLENLQLYFKNIQETLPPQKIRYQPGAEEFKNTRLLEAFWLE</sequence>
<name>A0ABV9T5K9_9BACT</name>
<dbReference type="Proteomes" id="UP001595818">
    <property type="component" value="Unassembled WGS sequence"/>
</dbReference>
<keyword evidence="2" id="KW-1185">Reference proteome</keyword>
<evidence type="ECO:0000313" key="1">
    <source>
        <dbReference type="EMBL" id="MFC4873767.1"/>
    </source>
</evidence>
<dbReference type="Pfam" id="PF12864">
    <property type="entry name" value="DUF3822"/>
    <property type="match status" value="1"/>
</dbReference>
<proteinExistence type="predicted"/>
<dbReference type="CDD" id="cd24013">
    <property type="entry name" value="ASKHA_ATPase_BT3980-like"/>
    <property type="match status" value="1"/>
</dbReference>
<reference evidence="2" key="1">
    <citation type="journal article" date="2019" name="Int. J. Syst. Evol. Microbiol.">
        <title>The Global Catalogue of Microorganisms (GCM) 10K type strain sequencing project: providing services to taxonomists for standard genome sequencing and annotation.</title>
        <authorList>
            <consortium name="The Broad Institute Genomics Platform"/>
            <consortium name="The Broad Institute Genome Sequencing Center for Infectious Disease"/>
            <person name="Wu L."/>
            <person name="Ma J."/>
        </authorList>
    </citation>
    <scope>NUCLEOTIDE SEQUENCE [LARGE SCALE GENOMIC DNA]</scope>
    <source>
        <strain evidence="2">CGMCC 4.7466</strain>
    </source>
</reference>
<protein>
    <submittedName>
        <fullName evidence="1">DUF3822 family protein</fullName>
    </submittedName>
</protein>
<gene>
    <name evidence="1" type="ORF">ACFPFU_18840</name>
</gene>
<comment type="caution">
    <text evidence="1">The sequence shown here is derived from an EMBL/GenBank/DDBJ whole genome shotgun (WGS) entry which is preliminary data.</text>
</comment>
<dbReference type="EMBL" id="JBHSJJ010000012">
    <property type="protein sequence ID" value="MFC4873767.1"/>
    <property type="molecule type" value="Genomic_DNA"/>
</dbReference>
<accession>A0ABV9T5K9</accession>